<proteinExistence type="inferred from homology"/>
<feature type="domain" description="Glycoside hydrolase family 9" evidence="11">
    <location>
        <begin position="97"/>
        <end position="539"/>
    </location>
</feature>
<evidence type="ECO:0000256" key="7">
    <source>
        <dbReference type="ARBA" id="ARBA00023326"/>
    </source>
</evidence>
<dbReference type="PROSITE" id="PS00698">
    <property type="entry name" value="GH9_3"/>
    <property type="match status" value="1"/>
</dbReference>
<feature type="active site" evidence="8">
    <location>
        <position position="472"/>
    </location>
</feature>
<name>A0AAW1QBC2_9CHLO</name>
<evidence type="ECO:0000256" key="5">
    <source>
        <dbReference type="ARBA" id="ARBA00023277"/>
    </source>
</evidence>
<comment type="caution">
    <text evidence="12">The sequence shown here is derived from an EMBL/GenBank/DDBJ whole genome shotgun (WGS) entry which is preliminary data.</text>
</comment>
<comment type="catalytic activity">
    <reaction evidence="1 10">
        <text>Endohydrolysis of (1-&gt;4)-beta-D-glucosidic linkages in cellulose, lichenin and cereal beta-D-glucans.</text>
        <dbReference type="EC" id="3.2.1.4"/>
    </reaction>
</comment>
<evidence type="ECO:0000313" key="12">
    <source>
        <dbReference type="EMBL" id="KAK9818333.1"/>
    </source>
</evidence>
<evidence type="ECO:0000256" key="9">
    <source>
        <dbReference type="PROSITE-ProRule" id="PRU10060"/>
    </source>
</evidence>
<keyword evidence="13" id="KW-1185">Reference proteome</keyword>
<evidence type="ECO:0000256" key="8">
    <source>
        <dbReference type="PROSITE-ProRule" id="PRU10059"/>
    </source>
</evidence>
<protein>
    <recommendedName>
        <fullName evidence="10">Endoglucanase</fullName>
        <ecNumber evidence="10">3.2.1.4</ecNumber>
    </recommendedName>
</protein>
<feature type="active site" evidence="9">
    <location>
        <position position="517"/>
    </location>
</feature>
<evidence type="ECO:0000256" key="4">
    <source>
        <dbReference type="ARBA" id="ARBA00023001"/>
    </source>
</evidence>
<keyword evidence="6 8" id="KW-0326">Glycosidase</keyword>
<dbReference type="InterPro" id="IPR012341">
    <property type="entry name" value="6hp_glycosidase-like_sf"/>
</dbReference>
<keyword evidence="3 8" id="KW-0378">Hydrolase</keyword>
<dbReference type="PROSITE" id="PS00592">
    <property type="entry name" value="GH9_2"/>
    <property type="match status" value="1"/>
</dbReference>
<reference evidence="12 13" key="1">
    <citation type="journal article" date="2024" name="Nat. Commun.">
        <title>Phylogenomics reveals the evolutionary origins of lichenization in chlorophyte algae.</title>
        <authorList>
            <person name="Puginier C."/>
            <person name="Libourel C."/>
            <person name="Otte J."/>
            <person name="Skaloud P."/>
            <person name="Haon M."/>
            <person name="Grisel S."/>
            <person name="Petersen M."/>
            <person name="Berrin J.G."/>
            <person name="Delaux P.M."/>
            <person name="Dal Grande F."/>
            <person name="Keller J."/>
        </authorList>
    </citation>
    <scope>NUCLEOTIDE SEQUENCE [LARGE SCALE GENOMIC DNA]</scope>
    <source>
        <strain evidence="12 13">SAG 2043</strain>
    </source>
</reference>
<dbReference type="Pfam" id="PF00759">
    <property type="entry name" value="Glyco_hydro_9"/>
    <property type="match status" value="1"/>
</dbReference>
<dbReference type="PANTHER" id="PTHR22298">
    <property type="entry name" value="ENDO-1,4-BETA-GLUCANASE"/>
    <property type="match status" value="1"/>
</dbReference>
<comment type="similarity">
    <text evidence="2 8 10">Belongs to the glycosyl hydrolase 9 (cellulase E) family.</text>
</comment>
<dbReference type="SUPFAM" id="SSF48208">
    <property type="entry name" value="Six-hairpin glycosidases"/>
    <property type="match status" value="1"/>
</dbReference>
<organism evidence="12 13">
    <name type="scientific">[Myrmecia] bisecta</name>
    <dbReference type="NCBI Taxonomy" id="41462"/>
    <lineage>
        <taxon>Eukaryota</taxon>
        <taxon>Viridiplantae</taxon>
        <taxon>Chlorophyta</taxon>
        <taxon>core chlorophytes</taxon>
        <taxon>Trebouxiophyceae</taxon>
        <taxon>Trebouxiales</taxon>
        <taxon>Trebouxiaceae</taxon>
        <taxon>Myrmecia</taxon>
    </lineage>
</organism>
<evidence type="ECO:0000259" key="11">
    <source>
        <dbReference type="Pfam" id="PF00759"/>
    </source>
</evidence>
<dbReference type="Proteomes" id="UP001489004">
    <property type="component" value="Unassembled WGS sequence"/>
</dbReference>
<dbReference type="InterPro" id="IPR001701">
    <property type="entry name" value="Glyco_hydro_9"/>
</dbReference>
<dbReference type="GO" id="GO:0030245">
    <property type="term" value="P:cellulose catabolic process"/>
    <property type="evidence" value="ECO:0007669"/>
    <property type="project" value="UniProtKB-KW"/>
</dbReference>
<dbReference type="EMBL" id="JALJOR010000004">
    <property type="protein sequence ID" value="KAK9818333.1"/>
    <property type="molecule type" value="Genomic_DNA"/>
</dbReference>
<dbReference type="Gene3D" id="1.50.10.10">
    <property type="match status" value="1"/>
</dbReference>
<accession>A0AAW1QBC2</accession>
<evidence type="ECO:0000256" key="2">
    <source>
        <dbReference type="ARBA" id="ARBA00007072"/>
    </source>
</evidence>
<evidence type="ECO:0000256" key="6">
    <source>
        <dbReference type="ARBA" id="ARBA00023295"/>
    </source>
</evidence>
<dbReference type="InterPro" id="IPR018221">
    <property type="entry name" value="Glyco_hydro_9_His_AS"/>
</dbReference>
<evidence type="ECO:0000313" key="13">
    <source>
        <dbReference type="Proteomes" id="UP001489004"/>
    </source>
</evidence>
<sequence>MATIVLLAGGAQTESGNTVVIEKDTGLIVQVTPYGNITGIYDPNAAQYKSRAKAALFNHTLPLPSNDTRPVKIAPFNATKPRLPGAGTIESGDTYDYGAVLGMSYLFYEAQRSGALPPTNPIPWREDSALYDTAPDGSPLVGGSYDAGDNLILNFPAAFSTLLLVWGVLAFPDGYSAAGQMENAIDTIRWHTDWYMKCHYRETRFVVMVGDPNTDHSYWIPPENMDMSRPAFEVGDNIPASDVFGITSAALSAAAQIFRASDPDYAVQLIAHARDMYQVGVTYQGKHLPPVYRFKHTCKYSDGIPEAFVYTSSGYYDDLAMAAAWLYAYTGEQPYLDDAQMWFSKVGYAGSTFSWDDKSAGVALMLSLLLPNGPNQPFIQQMEGFATAWETGLYGVTITSRGLSFASEWGSLRYAMNAGFMTAVYAKSINTFNAAGAARHACWVRQQAGYVLGDTGRSFVVGYGNNPPVNPHHRAASCPGPRQPCGFDYFNSPSPNPHTLTGALVGGPYDAQDSYSDVRDNYQSNEVALDYNAGFTGVMAFLAGVAVPGGDSQVACAGLG</sequence>
<keyword evidence="7 8" id="KW-0624">Polysaccharide degradation</keyword>
<evidence type="ECO:0000256" key="1">
    <source>
        <dbReference type="ARBA" id="ARBA00000966"/>
    </source>
</evidence>
<dbReference type="GO" id="GO:0008810">
    <property type="term" value="F:cellulase activity"/>
    <property type="evidence" value="ECO:0007669"/>
    <property type="project" value="UniProtKB-EC"/>
</dbReference>
<dbReference type="InterPro" id="IPR008928">
    <property type="entry name" value="6-hairpin_glycosidase_sf"/>
</dbReference>
<evidence type="ECO:0000256" key="10">
    <source>
        <dbReference type="RuleBase" id="RU361166"/>
    </source>
</evidence>
<dbReference type="AlphaFoldDB" id="A0AAW1QBC2"/>
<dbReference type="EC" id="3.2.1.4" evidence="10"/>
<keyword evidence="5 8" id="KW-0119">Carbohydrate metabolism</keyword>
<feature type="active site" evidence="9">
    <location>
        <position position="526"/>
    </location>
</feature>
<keyword evidence="4 10" id="KW-0136">Cellulose degradation</keyword>
<gene>
    <name evidence="12" type="ORF">WJX72_010724</name>
</gene>
<dbReference type="InterPro" id="IPR033126">
    <property type="entry name" value="Glyco_hydro_9_Asp/Glu_AS"/>
</dbReference>
<evidence type="ECO:0000256" key="3">
    <source>
        <dbReference type="ARBA" id="ARBA00022801"/>
    </source>
</evidence>